<accession>A0ABQ5AC50</accession>
<feature type="region of interest" description="Disordered" evidence="2">
    <location>
        <begin position="349"/>
        <end position="391"/>
    </location>
</feature>
<evidence type="ECO:0000313" key="4">
    <source>
        <dbReference type="Proteomes" id="UP001151760"/>
    </source>
</evidence>
<protein>
    <submittedName>
        <fullName evidence="3">Uncharacterized protein</fullName>
    </submittedName>
</protein>
<reference evidence="3" key="1">
    <citation type="journal article" date="2022" name="Int. J. Mol. Sci.">
        <title>Draft Genome of Tanacetum Coccineum: Genomic Comparison of Closely Related Tanacetum-Family Plants.</title>
        <authorList>
            <person name="Yamashiro T."/>
            <person name="Shiraishi A."/>
            <person name="Nakayama K."/>
            <person name="Satake H."/>
        </authorList>
    </citation>
    <scope>NUCLEOTIDE SEQUENCE</scope>
</reference>
<proteinExistence type="predicted"/>
<feature type="coiled-coil region" evidence="1">
    <location>
        <begin position="144"/>
        <end position="189"/>
    </location>
</feature>
<feature type="compositionally biased region" description="Low complexity" evidence="2">
    <location>
        <begin position="61"/>
        <end position="105"/>
    </location>
</feature>
<organism evidence="3 4">
    <name type="scientific">Tanacetum coccineum</name>
    <dbReference type="NCBI Taxonomy" id="301880"/>
    <lineage>
        <taxon>Eukaryota</taxon>
        <taxon>Viridiplantae</taxon>
        <taxon>Streptophyta</taxon>
        <taxon>Embryophyta</taxon>
        <taxon>Tracheophyta</taxon>
        <taxon>Spermatophyta</taxon>
        <taxon>Magnoliopsida</taxon>
        <taxon>eudicotyledons</taxon>
        <taxon>Gunneridae</taxon>
        <taxon>Pentapetalae</taxon>
        <taxon>asterids</taxon>
        <taxon>campanulids</taxon>
        <taxon>Asterales</taxon>
        <taxon>Asteraceae</taxon>
        <taxon>Asteroideae</taxon>
        <taxon>Anthemideae</taxon>
        <taxon>Anthemidinae</taxon>
        <taxon>Tanacetum</taxon>
    </lineage>
</organism>
<feature type="compositionally biased region" description="Basic and acidic residues" evidence="2">
    <location>
        <begin position="373"/>
        <end position="391"/>
    </location>
</feature>
<dbReference type="Proteomes" id="UP001151760">
    <property type="component" value="Unassembled WGS sequence"/>
</dbReference>
<sequence>MEITATIDGRLKTVTEASIRRHFKLEDSAGINSLPNAEIFEQLALMGYGEGSTIPVDSQNTPTVAPSTSQPTSTTPITTPETSPSKITSSPSLSSPTQQSPPSMHTTHDAKEPILMPHESPLYSVYSLRRDEGSLSLSELTVLCTNLSNKVTSLEVELAQTKQTYGTALTKFIKKVKKLEQTVKSTQAKRRFKIVVSDDEEGLEDPSKQGRKITEINQEPSISLVQDEETSWIQEDIEIQEKISDDTEVVLEKEEPSELVEDQGSGEKGEKEVSTIGAEHSTVIPKVSTAAANLKQEVVTEADPTHVIDWSDPAVLRYHAQLNRPYSVAEVRKNMVMYGIKFNPFVPMDSEDKEKGSKKKARGSRKKTLTRKRAGEKQSDQSIKRQKMKDDAEKEDFKEYLNIVPEEGMNVEALQTKYPLIDWEIYTEDSIVYWKIIRVGDHTEIYQFFEDMLKNFDKDGLVKLWKLVKDRFS</sequence>
<keyword evidence="4" id="KW-1185">Reference proteome</keyword>
<name>A0ABQ5AC50_9ASTR</name>
<evidence type="ECO:0000256" key="2">
    <source>
        <dbReference type="SAM" id="MobiDB-lite"/>
    </source>
</evidence>
<evidence type="ECO:0000313" key="3">
    <source>
        <dbReference type="EMBL" id="GJT00225.1"/>
    </source>
</evidence>
<keyword evidence="1" id="KW-0175">Coiled coil</keyword>
<reference evidence="3" key="2">
    <citation type="submission" date="2022-01" db="EMBL/GenBank/DDBJ databases">
        <authorList>
            <person name="Yamashiro T."/>
            <person name="Shiraishi A."/>
            <person name="Satake H."/>
            <person name="Nakayama K."/>
        </authorList>
    </citation>
    <scope>NUCLEOTIDE SEQUENCE</scope>
</reference>
<evidence type="ECO:0000256" key="1">
    <source>
        <dbReference type="SAM" id="Coils"/>
    </source>
</evidence>
<comment type="caution">
    <text evidence="3">The sequence shown here is derived from an EMBL/GenBank/DDBJ whole genome shotgun (WGS) entry which is preliminary data.</text>
</comment>
<feature type="region of interest" description="Disordered" evidence="2">
    <location>
        <begin position="54"/>
        <end position="116"/>
    </location>
</feature>
<dbReference type="EMBL" id="BQNB010012178">
    <property type="protein sequence ID" value="GJT00225.1"/>
    <property type="molecule type" value="Genomic_DNA"/>
</dbReference>
<feature type="compositionally biased region" description="Basic residues" evidence="2">
    <location>
        <begin position="356"/>
        <end position="372"/>
    </location>
</feature>
<gene>
    <name evidence="3" type="ORF">Tco_0821394</name>
</gene>